<evidence type="ECO:0000313" key="2">
    <source>
        <dbReference type="EMBL" id="PEH46106.1"/>
    </source>
</evidence>
<feature type="domain" description="ATPase AAA-type core" evidence="1">
    <location>
        <begin position="26"/>
        <end position="321"/>
    </location>
</feature>
<dbReference type="PANTHER" id="PTHR43581:SF4">
    <property type="entry name" value="ATP_GTP PHOSPHATASE"/>
    <property type="match status" value="1"/>
</dbReference>
<dbReference type="RefSeq" id="WP_016177164.1">
    <property type="nucleotide sequence ID" value="NZ_PDEB01000004.1"/>
</dbReference>
<protein>
    <submittedName>
        <fullName evidence="2">Recombinase RecF</fullName>
    </submittedName>
</protein>
<dbReference type="Pfam" id="PF13304">
    <property type="entry name" value="AAA_21"/>
    <property type="match status" value="1"/>
</dbReference>
<gene>
    <name evidence="2" type="ORF">CRM96_14475</name>
</gene>
<proteinExistence type="predicted"/>
<dbReference type="Gene3D" id="3.40.50.300">
    <property type="entry name" value="P-loop containing nucleotide triphosphate hydrolases"/>
    <property type="match status" value="1"/>
</dbReference>
<evidence type="ECO:0000313" key="3">
    <source>
        <dbReference type="Proteomes" id="UP000220669"/>
    </source>
</evidence>
<dbReference type="InterPro" id="IPR051396">
    <property type="entry name" value="Bact_Antivir_Def_Nuclease"/>
</dbReference>
<dbReference type="Proteomes" id="UP000220669">
    <property type="component" value="Unassembled WGS sequence"/>
</dbReference>
<accession>A0AB36SAX2</accession>
<name>A0AB36SAX2_9ENTE</name>
<comment type="caution">
    <text evidence="2">The sequence shown here is derived from an EMBL/GenBank/DDBJ whole genome shotgun (WGS) entry which is preliminary data.</text>
</comment>
<reference evidence="2 3" key="1">
    <citation type="submission" date="2017-09" db="EMBL/GenBank/DDBJ databases">
        <title>FDA dAtabase for Regulatory Grade micrObial Sequences (FDA-ARGOS): Supporting development and validation of Infectious Disease Dx tests.</title>
        <authorList>
            <person name="Minogue T."/>
            <person name="Wolcott M."/>
            <person name="Wasieloski L."/>
            <person name="Aguilar W."/>
            <person name="Moore D."/>
            <person name="Tallon L.J."/>
            <person name="Sadzewicz L."/>
            <person name="Ott S."/>
            <person name="Zhao X."/>
            <person name="Nagaraj S."/>
            <person name="Vavikolanu K."/>
            <person name="Aluvathingal J."/>
            <person name="Nadendla S."/>
            <person name="Sichtig H."/>
        </authorList>
    </citation>
    <scope>NUCLEOTIDE SEQUENCE [LARGE SCALE GENOMIC DNA]</scope>
    <source>
        <strain evidence="2 3">FDAARGOS_396</strain>
    </source>
</reference>
<organism evidence="2 3">
    <name type="scientific">Enterococcus durans</name>
    <dbReference type="NCBI Taxonomy" id="53345"/>
    <lineage>
        <taxon>Bacteria</taxon>
        <taxon>Bacillati</taxon>
        <taxon>Bacillota</taxon>
        <taxon>Bacilli</taxon>
        <taxon>Lactobacillales</taxon>
        <taxon>Enterococcaceae</taxon>
        <taxon>Enterococcus</taxon>
    </lineage>
</organism>
<evidence type="ECO:0000259" key="1">
    <source>
        <dbReference type="Pfam" id="PF13304"/>
    </source>
</evidence>
<dbReference type="InterPro" id="IPR027417">
    <property type="entry name" value="P-loop_NTPase"/>
</dbReference>
<sequence>MYISKIILINFKSFEDENVINFTKGINFLVGNNNSGKTTIFKAVEFLRNGKYEDSLITSGKEDCNCSVEITFSGNDIPEIVNEEAIKKYQNYVFQENDTHNLRIRRSTENIKTVYTWNNDDQKFENPTGVGTTISALFDAQFVYADIKHEDYQDFGKTKVVGKLINAITTDFQKSESYQKFCEAHEETFGKESELFSILNSTSKKIQKVMTEQYGKTEVEFKFGLLEMENFFKKGSILLTDNEVTTEVSNKGTGMQRALAMGIIQVYSEITNAENSKQLFFFIDEPETFLHPVAQDKLIEAFEKISKNSQVFITTHSPYLLKKYNSSNHFIKIFSSTGDKVTHGNTMSLFPFSPTWGEINYFAFGVCSVEFHNELFGYLQEEFNRAQLEKLLQDDIPENQLRKKITQLTNENAFDEYLNRKGFEKNNKYIRTQSNGATCEQMKTLPMFIRNIIHHPENTYNCYSNEQLVHSTKKMVKLLETKFIQ</sequence>
<dbReference type="PANTHER" id="PTHR43581">
    <property type="entry name" value="ATP/GTP PHOSPHATASE"/>
    <property type="match status" value="1"/>
</dbReference>
<dbReference type="AlphaFoldDB" id="A0AB36SAX2"/>
<dbReference type="GO" id="GO:0005524">
    <property type="term" value="F:ATP binding"/>
    <property type="evidence" value="ECO:0007669"/>
    <property type="project" value="InterPro"/>
</dbReference>
<dbReference type="EMBL" id="PDEB01000004">
    <property type="protein sequence ID" value="PEH46106.1"/>
    <property type="molecule type" value="Genomic_DNA"/>
</dbReference>
<dbReference type="GO" id="GO:0016887">
    <property type="term" value="F:ATP hydrolysis activity"/>
    <property type="evidence" value="ECO:0007669"/>
    <property type="project" value="InterPro"/>
</dbReference>
<dbReference type="InterPro" id="IPR003959">
    <property type="entry name" value="ATPase_AAA_core"/>
</dbReference>
<dbReference type="SUPFAM" id="SSF52540">
    <property type="entry name" value="P-loop containing nucleoside triphosphate hydrolases"/>
    <property type="match status" value="1"/>
</dbReference>